<evidence type="ECO:0000256" key="4">
    <source>
        <dbReference type="ARBA" id="ARBA00022741"/>
    </source>
</evidence>
<evidence type="ECO:0000256" key="8">
    <source>
        <dbReference type="ARBA" id="ARBA00048679"/>
    </source>
</evidence>
<evidence type="ECO:0000256" key="9">
    <source>
        <dbReference type="PROSITE-ProRule" id="PRU10141"/>
    </source>
</evidence>
<evidence type="ECO:0000256" key="6">
    <source>
        <dbReference type="ARBA" id="ARBA00022840"/>
    </source>
</evidence>
<evidence type="ECO:0000313" key="12">
    <source>
        <dbReference type="Proteomes" id="UP000016924"/>
    </source>
</evidence>
<dbReference type="eggNOG" id="KOG1290">
    <property type="taxonomic scope" value="Eukaryota"/>
</dbReference>
<dbReference type="InterPro" id="IPR000719">
    <property type="entry name" value="Prot_kinase_dom"/>
</dbReference>
<keyword evidence="12" id="KW-1185">Reference proteome</keyword>
<sequence>MEPHPYSCTIPAEPLHRYRVGGYHPVYLGDFLKDGRYRIIHKLGFGGYSTVWLAKDEELQRYVAVKIAVAEVGLESRELQVLRVLSANISTHSGSQHVVQLLDDFQHAGPNGTHTCLVFEVLGPNIPTVIDARFADGRLPGKIARRVCKHALLGLDFLHQHQVGHGDLHTGNIAFTLPSLDPMPEEEVLKQLPTPEIGDVTRLDGKALGPGVPKYLVWPGSFRISKTTLENPIKIIDFGESFTRDTRPKTLHTPLAVRAPEVIFEDDIDFRVDLWSMGCMIFELVTGQPPFDSLMTTKEILVSEMIQFVGELPERWQRKWALMEKEESTDPDGLTLQLWLEEVYFDDEKTADFTREDIRELGALLRKLLRFQPTARSTTTQVLKDDWFQSPQPD</sequence>
<dbReference type="GO" id="GO:0004674">
    <property type="term" value="F:protein serine/threonine kinase activity"/>
    <property type="evidence" value="ECO:0007669"/>
    <property type="project" value="UniProtKB-KW"/>
</dbReference>
<dbReference type="Gene3D" id="1.10.510.10">
    <property type="entry name" value="Transferase(Phosphotransferase) domain 1"/>
    <property type="match status" value="1"/>
</dbReference>
<dbReference type="HOGENOM" id="CLU_000288_81_2_1"/>
<dbReference type="OMA" id="HRYRQGG"/>
<dbReference type="EC" id="2.7.11.1" evidence="1"/>
<dbReference type="SUPFAM" id="SSF56112">
    <property type="entry name" value="Protein kinase-like (PK-like)"/>
    <property type="match status" value="1"/>
</dbReference>
<dbReference type="InterPro" id="IPR051334">
    <property type="entry name" value="SRPK"/>
</dbReference>
<keyword evidence="4 9" id="KW-0547">Nucleotide-binding</keyword>
<evidence type="ECO:0000256" key="3">
    <source>
        <dbReference type="ARBA" id="ARBA00022679"/>
    </source>
</evidence>
<organism evidence="11 12">
    <name type="scientific">Coniosporium apollinis (strain CBS 100218)</name>
    <name type="common">Rock-inhabiting black yeast</name>
    <dbReference type="NCBI Taxonomy" id="1168221"/>
    <lineage>
        <taxon>Eukaryota</taxon>
        <taxon>Fungi</taxon>
        <taxon>Dikarya</taxon>
        <taxon>Ascomycota</taxon>
        <taxon>Pezizomycotina</taxon>
        <taxon>Dothideomycetes</taxon>
        <taxon>Dothideomycetes incertae sedis</taxon>
        <taxon>Coniosporium</taxon>
    </lineage>
</organism>
<dbReference type="PANTHER" id="PTHR47634">
    <property type="entry name" value="PROTEIN KINASE DOMAIN-CONTAINING PROTEIN-RELATED"/>
    <property type="match status" value="1"/>
</dbReference>
<dbReference type="GO" id="GO:0050684">
    <property type="term" value="P:regulation of mRNA processing"/>
    <property type="evidence" value="ECO:0007669"/>
    <property type="project" value="TreeGrafter"/>
</dbReference>
<dbReference type="GO" id="GO:0005524">
    <property type="term" value="F:ATP binding"/>
    <property type="evidence" value="ECO:0007669"/>
    <property type="project" value="UniProtKB-UniRule"/>
</dbReference>
<dbReference type="Proteomes" id="UP000016924">
    <property type="component" value="Unassembled WGS sequence"/>
</dbReference>
<name>R7YTR3_CONA1</name>
<dbReference type="PROSITE" id="PS00107">
    <property type="entry name" value="PROTEIN_KINASE_ATP"/>
    <property type="match status" value="1"/>
</dbReference>
<dbReference type="SMART" id="SM00220">
    <property type="entry name" value="S_TKc"/>
    <property type="match status" value="1"/>
</dbReference>
<evidence type="ECO:0000256" key="2">
    <source>
        <dbReference type="ARBA" id="ARBA00022527"/>
    </source>
</evidence>
<keyword evidence="5 11" id="KW-0418">Kinase</keyword>
<evidence type="ECO:0000256" key="1">
    <source>
        <dbReference type="ARBA" id="ARBA00012513"/>
    </source>
</evidence>
<dbReference type="PANTHER" id="PTHR47634:SF9">
    <property type="entry name" value="PROTEIN KINASE DOMAIN-CONTAINING PROTEIN-RELATED"/>
    <property type="match status" value="1"/>
</dbReference>
<dbReference type="Pfam" id="PF00069">
    <property type="entry name" value="Pkinase"/>
    <property type="match status" value="2"/>
</dbReference>
<dbReference type="EMBL" id="JH767573">
    <property type="protein sequence ID" value="EON65280.1"/>
    <property type="molecule type" value="Genomic_DNA"/>
</dbReference>
<dbReference type="InterPro" id="IPR011009">
    <property type="entry name" value="Kinase-like_dom_sf"/>
</dbReference>
<feature type="binding site" evidence="9">
    <location>
        <position position="66"/>
    </location>
    <ligand>
        <name>ATP</name>
        <dbReference type="ChEBI" id="CHEBI:30616"/>
    </ligand>
</feature>
<dbReference type="PROSITE" id="PS50011">
    <property type="entry name" value="PROTEIN_KINASE_DOM"/>
    <property type="match status" value="1"/>
</dbReference>
<dbReference type="GeneID" id="19901829"/>
<dbReference type="STRING" id="1168221.R7YTR3"/>
<evidence type="ECO:0000256" key="7">
    <source>
        <dbReference type="ARBA" id="ARBA00047899"/>
    </source>
</evidence>
<dbReference type="Gene3D" id="3.30.200.20">
    <property type="entry name" value="Phosphorylase Kinase, domain 1"/>
    <property type="match status" value="1"/>
</dbReference>
<keyword evidence="3" id="KW-0808">Transferase</keyword>
<accession>R7YTR3</accession>
<dbReference type="GO" id="GO:0000245">
    <property type="term" value="P:spliceosomal complex assembly"/>
    <property type="evidence" value="ECO:0007669"/>
    <property type="project" value="TreeGrafter"/>
</dbReference>
<dbReference type="RefSeq" id="XP_007780597.1">
    <property type="nucleotide sequence ID" value="XM_007782407.1"/>
</dbReference>
<keyword evidence="6 9" id="KW-0067">ATP-binding</keyword>
<comment type="catalytic activity">
    <reaction evidence="8">
        <text>L-seryl-[protein] + ATP = O-phospho-L-seryl-[protein] + ADP + H(+)</text>
        <dbReference type="Rhea" id="RHEA:17989"/>
        <dbReference type="Rhea" id="RHEA-COMP:9863"/>
        <dbReference type="Rhea" id="RHEA-COMP:11604"/>
        <dbReference type="ChEBI" id="CHEBI:15378"/>
        <dbReference type="ChEBI" id="CHEBI:29999"/>
        <dbReference type="ChEBI" id="CHEBI:30616"/>
        <dbReference type="ChEBI" id="CHEBI:83421"/>
        <dbReference type="ChEBI" id="CHEBI:456216"/>
        <dbReference type="EC" id="2.7.11.1"/>
    </reaction>
</comment>
<protein>
    <recommendedName>
        <fullName evidence="1">non-specific serine/threonine protein kinase</fullName>
        <ecNumber evidence="1">2.7.11.1</ecNumber>
    </recommendedName>
</protein>
<evidence type="ECO:0000256" key="5">
    <source>
        <dbReference type="ARBA" id="ARBA00022777"/>
    </source>
</evidence>
<proteinExistence type="predicted"/>
<dbReference type="OrthoDB" id="5979581at2759"/>
<feature type="domain" description="Protein kinase" evidence="10">
    <location>
        <begin position="37"/>
        <end position="388"/>
    </location>
</feature>
<dbReference type="AlphaFoldDB" id="R7YTR3"/>
<gene>
    <name evidence="11" type="ORF">W97_04518</name>
</gene>
<evidence type="ECO:0000313" key="11">
    <source>
        <dbReference type="EMBL" id="EON65280.1"/>
    </source>
</evidence>
<keyword evidence="2" id="KW-0723">Serine/threonine-protein kinase</keyword>
<comment type="catalytic activity">
    <reaction evidence="7">
        <text>L-threonyl-[protein] + ATP = O-phospho-L-threonyl-[protein] + ADP + H(+)</text>
        <dbReference type="Rhea" id="RHEA:46608"/>
        <dbReference type="Rhea" id="RHEA-COMP:11060"/>
        <dbReference type="Rhea" id="RHEA-COMP:11605"/>
        <dbReference type="ChEBI" id="CHEBI:15378"/>
        <dbReference type="ChEBI" id="CHEBI:30013"/>
        <dbReference type="ChEBI" id="CHEBI:30616"/>
        <dbReference type="ChEBI" id="CHEBI:61977"/>
        <dbReference type="ChEBI" id="CHEBI:456216"/>
        <dbReference type="EC" id="2.7.11.1"/>
    </reaction>
</comment>
<reference evidence="12" key="1">
    <citation type="submission" date="2012-06" db="EMBL/GenBank/DDBJ databases">
        <title>The genome sequence of Coniosporium apollinis CBS 100218.</title>
        <authorList>
            <consortium name="The Broad Institute Genome Sequencing Platform"/>
            <person name="Cuomo C."/>
            <person name="Gorbushina A."/>
            <person name="Noack S."/>
            <person name="Walker B."/>
            <person name="Young S.K."/>
            <person name="Zeng Q."/>
            <person name="Gargeya S."/>
            <person name="Fitzgerald M."/>
            <person name="Haas B."/>
            <person name="Abouelleil A."/>
            <person name="Alvarado L."/>
            <person name="Arachchi H.M."/>
            <person name="Berlin A.M."/>
            <person name="Chapman S.B."/>
            <person name="Goldberg J."/>
            <person name="Griggs A."/>
            <person name="Gujja S."/>
            <person name="Hansen M."/>
            <person name="Howarth C."/>
            <person name="Imamovic A."/>
            <person name="Larimer J."/>
            <person name="McCowan C."/>
            <person name="Montmayeur A."/>
            <person name="Murphy C."/>
            <person name="Neiman D."/>
            <person name="Pearson M."/>
            <person name="Priest M."/>
            <person name="Roberts A."/>
            <person name="Saif S."/>
            <person name="Shea T."/>
            <person name="Sisk P."/>
            <person name="Sykes S."/>
            <person name="Wortman J."/>
            <person name="Nusbaum C."/>
            <person name="Birren B."/>
        </authorList>
    </citation>
    <scope>NUCLEOTIDE SEQUENCE [LARGE SCALE GENOMIC DNA]</scope>
    <source>
        <strain evidence="12">CBS 100218</strain>
    </source>
</reference>
<evidence type="ECO:0000259" key="10">
    <source>
        <dbReference type="PROSITE" id="PS50011"/>
    </source>
</evidence>
<dbReference type="InterPro" id="IPR017441">
    <property type="entry name" value="Protein_kinase_ATP_BS"/>
</dbReference>